<gene>
    <name evidence="1" type="ORF">A9C11_17480</name>
</gene>
<dbReference type="EMBL" id="CP015878">
    <property type="protein sequence ID" value="ANI15659.1"/>
    <property type="molecule type" value="Genomic_DNA"/>
</dbReference>
<protein>
    <submittedName>
        <fullName evidence="1">Acyl-CoA dehydrogenase</fullName>
    </submittedName>
</protein>
<sequence>MSHDLPTGLLQALADFELPRDLSRQPDTLGRRLRELCAAGLDQLPRPGSGRTLQRWQALATVAGADLSLLKLYEGHTDALAILAELAPEVPRRPGVWAVWAADPPSQRVRIEARRGDEVRISGVKPWCSGAAQVDQALLSVRDENQRPQLVAVSLRQPGVQVAEGGWNAVGMAATASVEVSFEAAGARCVGGPLAYLERPGFWHGAAGIAACWYGAASRLASYLHHGHTDDPHAMAHLGAVDAALAGAAGALRECAGWIDDNPDACAELGARRVRAQVEGAVEAVQWHVGRALGATPFCRDQHFAQLAADLPVFLRQSHGERDLAFLGLRLAAQAAEAWAL</sequence>
<dbReference type="AlphaFoldDB" id="A0A1A9KDT6"/>
<name>A0A1A9KDT6_9PSED</name>
<dbReference type="RefSeq" id="WP_064583389.1">
    <property type="nucleotide sequence ID" value="NZ_BDGS01000001.1"/>
</dbReference>
<dbReference type="Proteomes" id="UP000077748">
    <property type="component" value="Chromosome"/>
</dbReference>
<dbReference type="InterPro" id="IPR009100">
    <property type="entry name" value="AcylCoA_DH/oxidase_NM_dom_sf"/>
</dbReference>
<proteinExistence type="predicted"/>
<dbReference type="SUPFAM" id="SSF56645">
    <property type="entry name" value="Acyl-CoA dehydrogenase NM domain-like"/>
    <property type="match status" value="1"/>
</dbReference>
<evidence type="ECO:0000313" key="1">
    <source>
        <dbReference type="EMBL" id="ANI15659.1"/>
    </source>
</evidence>
<dbReference type="Gene3D" id="2.40.110.10">
    <property type="entry name" value="Butyryl-CoA Dehydrogenase, subunit A, domain 2"/>
    <property type="match status" value="1"/>
</dbReference>
<organism evidence="1 2">
    <name type="scientific">Pseudomonas citronellolis</name>
    <dbReference type="NCBI Taxonomy" id="53408"/>
    <lineage>
        <taxon>Bacteria</taxon>
        <taxon>Pseudomonadati</taxon>
        <taxon>Pseudomonadota</taxon>
        <taxon>Gammaproteobacteria</taxon>
        <taxon>Pseudomonadales</taxon>
        <taxon>Pseudomonadaceae</taxon>
        <taxon>Pseudomonas</taxon>
    </lineage>
</organism>
<dbReference type="InterPro" id="IPR046373">
    <property type="entry name" value="Acyl-CoA_Oxase/DH_mid-dom_sf"/>
</dbReference>
<evidence type="ECO:0000313" key="2">
    <source>
        <dbReference type="Proteomes" id="UP000077748"/>
    </source>
</evidence>
<accession>A0A1A9KDT6</accession>
<dbReference type="GO" id="GO:0016627">
    <property type="term" value="F:oxidoreductase activity, acting on the CH-CH group of donors"/>
    <property type="evidence" value="ECO:0007669"/>
    <property type="project" value="InterPro"/>
</dbReference>
<reference evidence="1 2" key="1">
    <citation type="submission" date="2016-05" db="EMBL/GenBank/DDBJ databases">
        <title>Genome Sequence of Pseudomonas citronellolis Strain SJTE-3, an Estrogens and Persistent Organic Pollutants degradation strain.</title>
        <authorList>
            <person name="Liang R."/>
        </authorList>
    </citation>
    <scope>NUCLEOTIDE SEQUENCE [LARGE SCALE GENOMIC DNA]</scope>
    <source>
        <strain evidence="1 2">SJTE-3</strain>
    </source>
</reference>